<evidence type="ECO:0000313" key="1">
    <source>
        <dbReference type="EMBL" id="OGH93697.1"/>
    </source>
</evidence>
<accession>A0A1F6PBZ7</accession>
<dbReference type="EMBL" id="MFRE01000022">
    <property type="protein sequence ID" value="OGH93697.1"/>
    <property type="molecule type" value="Genomic_DNA"/>
</dbReference>
<dbReference type="AlphaFoldDB" id="A0A1F6PBZ7"/>
<sequence>MKMTSDVRGISILEVLVAIAIFLMVSAGTMEIFMWGFRGRDIVWEQLSTQNEGRKIVQDFVNQLRRAGQSAVGGYAIESADNQQIVFYSNIDMEAWRERLRYFLVGTTLKVGITRATGTPVSYNLEDEVVTEIVHDVANTTTPLFYYYDENYTGVTNTTMSAPIDTTEVRLVGIKLLLEEKPNVAPAPFAIETKVSIRNLKTN</sequence>
<organism evidence="1 2">
    <name type="scientific">Candidatus Magasanikbacteria bacterium RIFOXYD2_FULL_41_14</name>
    <dbReference type="NCBI Taxonomy" id="1798709"/>
    <lineage>
        <taxon>Bacteria</taxon>
        <taxon>Candidatus Magasanikiibacteriota</taxon>
    </lineage>
</organism>
<comment type="caution">
    <text evidence="1">The sequence shown here is derived from an EMBL/GenBank/DDBJ whole genome shotgun (WGS) entry which is preliminary data.</text>
</comment>
<name>A0A1F6PBZ7_9BACT</name>
<reference evidence="1 2" key="1">
    <citation type="journal article" date="2016" name="Nat. Commun.">
        <title>Thousands of microbial genomes shed light on interconnected biogeochemical processes in an aquifer system.</title>
        <authorList>
            <person name="Anantharaman K."/>
            <person name="Brown C.T."/>
            <person name="Hug L.A."/>
            <person name="Sharon I."/>
            <person name="Castelle C.J."/>
            <person name="Probst A.J."/>
            <person name="Thomas B.C."/>
            <person name="Singh A."/>
            <person name="Wilkins M.J."/>
            <person name="Karaoz U."/>
            <person name="Brodie E.L."/>
            <person name="Williams K.H."/>
            <person name="Hubbard S.S."/>
            <person name="Banfield J.F."/>
        </authorList>
    </citation>
    <scope>NUCLEOTIDE SEQUENCE [LARGE SCALE GENOMIC DNA]</scope>
</reference>
<dbReference type="Proteomes" id="UP000178254">
    <property type="component" value="Unassembled WGS sequence"/>
</dbReference>
<evidence type="ECO:0008006" key="3">
    <source>
        <dbReference type="Google" id="ProtNLM"/>
    </source>
</evidence>
<proteinExistence type="predicted"/>
<gene>
    <name evidence="1" type="ORF">A2538_02310</name>
</gene>
<dbReference type="STRING" id="1798709.A2538_02310"/>
<protein>
    <recommendedName>
        <fullName evidence="3">Prepilin-type N-terminal cleavage/methylation domain-containing protein</fullName>
    </recommendedName>
</protein>
<evidence type="ECO:0000313" key="2">
    <source>
        <dbReference type="Proteomes" id="UP000178254"/>
    </source>
</evidence>